<sequence>MALVISVGILVGLMLGLTGAGGSIFAVPLLILLLNFSPNDAMGVALGTVSISAIVGILARLHHQQIAWKPAIVLIISGTALAPIGRWLGSLIDQRLLLVGFILLASYIAIRMWQLSGAAVTNLAAKPEPINCTATKHSPLLWLAGAVAGLLSGLFGVGGGFLNVPILTLLTGISMKRAVDTSLLVIALVSTTGFIFHVNWVAEVPTELLIVVTIGSVIGILMGTFLTRHIASYQLQKLFAVSVLGLMALSVPKVLS</sequence>
<organism evidence="7 8">
    <name type="scientific">Spartinivicinus poritis</name>
    <dbReference type="NCBI Taxonomy" id="2994640"/>
    <lineage>
        <taxon>Bacteria</taxon>
        <taxon>Pseudomonadati</taxon>
        <taxon>Pseudomonadota</taxon>
        <taxon>Gammaproteobacteria</taxon>
        <taxon>Oceanospirillales</taxon>
        <taxon>Zooshikellaceae</taxon>
        <taxon>Spartinivicinus</taxon>
    </lineage>
</organism>
<comment type="similarity">
    <text evidence="2 6">Belongs to the 4-toluene sulfonate uptake permease (TSUP) (TC 2.A.102) family.</text>
</comment>
<name>A0ABT5U9J8_9GAMM</name>
<proteinExistence type="inferred from homology"/>
<feature type="transmembrane region" description="Helical" evidence="6">
    <location>
        <begin position="41"/>
        <end position="61"/>
    </location>
</feature>
<evidence type="ECO:0000256" key="3">
    <source>
        <dbReference type="ARBA" id="ARBA00022692"/>
    </source>
</evidence>
<keyword evidence="6" id="KW-1003">Cell membrane</keyword>
<keyword evidence="3 6" id="KW-0812">Transmembrane</keyword>
<feature type="transmembrane region" description="Helical" evidence="6">
    <location>
        <begin position="6"/>
        <end position="34"/>
    </location>
</feature>
<evidence type="ECO:0000313" key="8">
    <source>
        <dbReference type="Proteomes" id="UP001528823"/>
    </source>
</evidence>
<dbReference type="EMBL" id="JAPMOU010000014">
    <property type="protein sequence ID" value="MDE1462855.1"/>
    <property type="molecule type" value="Genomic_DNA"/>
</dbReference>
<evidence type="ECO:0000256" key="2">
    <source>
        <dbReference type="ARBA" id="ARBA00009142"/>
    </source>
</evidence>
<keyword evidence="8" id="KW-1185">Reference proteome</keyword>
<evidence type="ECO:0000256" key="1">
    <source>
        <dbReference type="ARBA" id="ARBA00004141"/>
    </source>
</evidence>
<gene>
    <name evidence="7" type="ORF">ORQ98_12845</name>
</gene>
<dbReference type="Proteomes" id="UP001528823">
    <property type="component" value="Unassembled WGS sequence"/>
</dbReference>
<evidence type="ECO:0000313" key="7">
    <source>
        <dbReference type="EMBL" id="MDE1462855.1"/>
    </source>
</evidence>
<evidence type="ECO:0000256" key="5">
    <source>
        <dbReference type="ARBA" id="ARBA00023136"/>
    </source>
</evidence>
<keyword evidence="5 6" id="KW-0472">Membrane</keyword>
<dbReference type="InterPro" id="IPR051598">
    <property type="entry name" value="TSUP/Inactive_protease-like"/>
</dbReference>
<feature type="transmembrane region" description="Helical" evidence="6">
    <location>
        <begin position="182"/>
        <end position="202"/>
    </location>
</feature>
<dbReference type="RefSeq" id="WP_274689204.1">
    <property type="nucleotide sequence ID" value="NZ_JAPMOU010000014.1"/>
</dbReference>
<evidence type="ECO:0000256" key="6">
    <source>
        <dbReference type="RuleBase" id="RU363041"/>
    </source>
</evidence>
<accession>A0ABT5U9J8</accession>
<reference evidence="7 8" key="1">
    <citation type="submission" date="2022-11" db="EMBL/GenBank/DDBJ databases">
        <title>Spartinivicinus poritis sp. nov., isolated from scleractinian coral Porites lutea.</title>
        <authorList>
            <person name="Zhang G."/>
            <person name="Cai L."/>
            <person name="Wei Q."/>
        </authorList>
    </citation>
    <scope>NUCLEOTIDE SEQUENCE [LARGE SCALE GENOMIC DNA]</scope>
    <source>
        <strain evidence="7 8">A2-2</strain>
    </source>
</reference>
<dbReference type="PANTHER" id="PTHR43701">
    <property type="entry name" value="MEMBRANE TRANSPORTER PROTEIN MJ0441-RELATED"/>
    <property type="match status" value="1"/>
</dbReference>
<feature type="transmembrane region" description="Helical" evidence="6">
    <location>
        <begin position="67"/>
        <end position="84"/>
    </location>
</feature>
<feature type="transmembrane region" description="Helical" evidence="6">
    <location>
        <begin position="208"/>
        <end position="226"/>
    </location>
</feature>
<dbReference type="Pfam" id="PF01925">
    <property type="entry name" value="TauE"/>
    <property type="match status" value="1"/>
</dbReference>
<comment type="caution">
    <text evidence="7">The sequence shown here is derived from an EMBL/GenBank/DDBJ whole genome shotgun (WGS) entry which is preliminary data.</text>
</comment>
<protein>
    <recommendedName>
        <fullName evidence="6">Probable membrane transporter protein</fullName>
    </recommendedName>
</protein>
<keyword evidence="4 6" id="KW-1133">Transmembrane helix</keyword>
<dbReference type="InterPro" id="IPR002781">
    <property type="entry name" value="TM_pro_TauE-like"/>
</dbReference>
<comment type="subcellular location">
    <subcellularLocation>
        <location evidence="6">Cell membrane</location>
        <topology evidence="6">Multi-pass membrane protein</topology>
    </subcellularLocation>
    <subcellularLocation>
        <location evidence="1">Membrane</location>
        <topology evidence="1">Multi-pass membrane protein</topology>
    </subcellularLocation>
</comment>
<feature type="transmembrane region" description="Helical" evidence="6">
    <location>
        <begin position="140"/>
        <end position="170"/>
    </location>
</feature>
<feature type="transmembrane region" description="Helical" evidence="6">
    <location>
        <begin position="96"/>
        <end position="120"/>
    </location>
</feature>
<dbReference type="PANTHER" id="PTHR43701:SF2">
    <property type="entry name" value="MEMBRANE TRANSPORTER PROTEIN YJNA-RELATED"/>
    <property type="match status" value="1"/>
</dbReference>
<evidence type="ECO:0000256" key="4">
    <source>
        <dbReference type="ARBA" id="ARBA00022989"/>
    </source>
</evidence>